<evidence type="ECO:0000259" key="3">
    <source>
        <dbReference type="PROSITE" id="PS50930"/>
    </source>
</evidence>
<comment type="caution">
    <text evidence="4">The sequence shown here is derived from an EMBL/GenBank/DDBJ whole genome shotgun (WGS) entry which is preliminary data.</text>
</comment>
<dbReference type="PANTHER" id="PTHR37299">
    <property type="entry name" value="TRANSCRIPTIONAL REGULATOR-RELATED"/>
    <property type="match status" value="1"/>
</dbReference>
<dbReference type="SMART" id="SM00448">
    <property type="entry name" value="REC"/>
    <property type="match status" value="1"/>
</dbReference>
<dbReference type="InterPro" id="IPR011006">
    <property type="entry name" value="CheY-like_superfamily"/>
</dbReference>
<dbReference type="Gene3D" id="3.40.50.2300">
    <property type="match status" value="1"/>
</dbReference>
<keyword evidence="1" id="KW-0597">Phosphoprotein</keyword>
<keyword evidence="5" id="KW-1185">Reference proteome</keyword>
<evidence type="ECO:0000259" key="2">
    <source>
        <dbReference type="PROSITE" id="PS50110"/>
    </source>
</evidence>
<evidence type="ECO:0000313" key="5">
    <source>
        <dbReference type="Proteomes" id="UP001597073"/>
    </source>
</evidence>
<accession>A0ABW2ZBE3</accession>
<organism evidence="4 5">
    <name type="scientific">Mucilaginibacter lutimaris</name>
    <dbReference type="NCBI Taxonomy" id="931629"/>
    <lineage>
        <taxon>Bacteria</taxon>
        <taxon>Pseudomonadati</taxon>
        <taxon>Bacteroidota</taxon>
        <taxon>Sphingobacteriia</taxon>
        <taxon>Sphingobacteriales</taxon>
        <taxon>Sphingobacteriaceae</taxon>
        <taxon>Mucilaginibacter</taxon>
    </lineage>
</organism>
<feature type="domain" description="Response regulatory" evidence="2">
    <location>
        <begin position="3"/>
        <end position="114"/>
    </location>
</feature>
<gene>
    <name evidence="4" type="ORF">ACFQZI_00275</name>
</gene>
<feature type="domain" description="HTH LytTR-type" evidence="3">
    <location>
        <begin position="135"/>
        <end position="231"/>
    </location>
</feature>
<dbReference type="InterPro" id="IPR046947">
    <property type="entry name" value="LytR-like"/>
</dbReference>
<dbReference type="InterPro" id="IPR007492">
    <property type="entry name" value="LytTR_DNA-bd_dom"/>
</dbReference>
<dbReference type="EMBL" id="JBHTIA010000002">
    <property type="protein sequence ID" value="MFD0763266.1"/>
    <property type="molecule type" value="Genomic_DNA"/>
</dbReference>
<dbReference type="SUPFAM" id="SSF52172">
    <property type="entry name" value="CheY-like"/>
    <property type="match status" value="1"/>
</dbReference>
<evidence type="ECO:0000313" key="4">
    <source>
        <dbReference type="EMBL" id="MFD0763266.1"/>
    </source>
</evidence>
<dbReference type="PROSITE" id="PS50930">
    <property type="entry name" value="HTH_LYTTR"/>
    <property type="match status" value="1"/>
</dbReference>
<dbReference type="PANTHER" id="PTHR37299:SF1">
    <property type="entry name" value="STAGE 0 SPORULATION PROTEIN A HOMOLOG"/>
    <property type="match status" value="1"/>
</dbReference>
<sequence length="238" mass="27696">MLSCYIIDDEEHPVELLKDYISRTPDISLAGFSLDPVLGLHEVLQNPPDILFLDVDMPVLSGFDLYDLLSGKCTIVFTTAFPKYAVDAYNLDARDFLLKPIRYERFLKCLQKIGPVRNEAADTGSTRDFIFVQTETKSKLLKIRLDDIYYIEGLHNYVVIHTSDQKHIVYMPLKDILEQLPEARFCRIHRSFIINYSRIKQIEGNRIFLEKSPELTVGPQYREAFFDRVKNDQVQKKL</sequence>
<dbReference type="InterPro" id="IPR001789">
    <property type="entry name" value="Sig_transdc_resp-reg_receiver"/>
</dbReference>
<dbReference type="Proteomes" id="UP001597073">
    <property type="component" value="Unassembled WGS sequence"/>
</dbReference>
<feature type="modified residue" description="4-aspartylphosphate" evidence="1">
    <location>
        <position position="54"/>
    </location>
</feature>
<protein>
    <submittedName>
        <fullName evidence="4">LytR/AlgR family response regulator transcription factor</fullName>
    </submittedName>
</protein>
<dbReference type="SMART" id="SM00850">
    <property type="entry name" value="LytTR"/>
    <property type="match status" value="1"/>
</dbReference>
<dbReference type="PROSITE" id="PS50110">
    <property type="entry name" value="RESPONSE_REGULATORY"/>
    <property type="match status" value="1"/>
</dbReference>
<dbReference type="Pfam" id="PF04397">
    <property type="entry name" value="LytTR"/>
    <property type="match status" value="1"/>
</dbReference>
<dbReference type="Pfam" id="PF00072">
    <property type="entry name" value="Response_reg"/>
    <property type="match status" value="1"/>
</dbReference>
<reference evidence="5" key="1">
    <citation type="journal article" date="2019" name="Int. J. Syst. Evol. Microbiol.">
        <title>The Global Catalogue of Microorganisms (GCM) 10K type strain sequencing project: providing services to taxonomists for standard genome sequencing and annotation.</title>
        <authorList>
            <consortium name="The Broad Institute Genomics Platform"/>
            <consortium name="The Broad Institute Genome Sequencing Center for Infectious Disease"/>
            <person name="Wu L."/>
            <person name="Ma J."/>
        </authorList>
    </citation>
    <scope>NUCLEOTIDE SEQUENCE [LARGE SCALE GENOMIC DNA]</scope>
    <source>
        <strain evidence="5">CCUG 60742</strain>
    </source>
</reference>
<proteinExistence type="predicted"/>
<dbReference type="RefSeq" id="WP_377137176.1">
    <property type="nucleotide sequence ID" value="NZ_JBHTIA010000002.1"/>
</dbReference>
<dbReference type="Gene3D" id="2.40.50.1020">
    <property type="entry name" value="LytTr DNA-binding domain"/>
    <property type="match status" value="1"/>
</dbReference>
<evidence type="ECO:0000256" key="1">
    <source>
        <dbReference type="PROSITE-ProRule" id="PRU00169"/>
    </source>
</evidence>
<name>A0ABW2ZBE3_9SPHI</name>